<comment type="caution">
    <text evidence="5">The sequence shown here is derived from an EMBL/GenBank/DDBJ whole genome shotgun (WGS) entry which is preliminary data.</text>
</comment>
<dbReference type="Proteomes" id="UP001501757">
    <property type="component" value="Unassembled WGS sequence"/>
</dbReference>
<dbReference type="RefSeq" id="WP_343840169.1">
    <property type="nucleotide sequence ID" value="NZ_BAAAEI010000001.1"/>
</dbReference>
<dbReference type="GO" id="GO:0003677">
    <property type="term" value="F:DNA binding"/>
    <property type="evidence" value="ECO:0007669"/>
    <property type="project" value="UniProtKB-KW"/>
</dbReference>
<dbReference type="EMBL" id="BAAAEI010000001">
    <property type="protein sequence ID" value="GAA0339627.1"/>
    <property type="molecule type" value="Genomic_DNA"/>
</dbReference>
<name>A0ABN0WJE1_9ALTE</name>
<proteinExistence type="predicted"/>
<keyword evidence="2" id="KW-0902">Two-component regulatory system</keyword>
<sequence length="255" mass="28483">MNRISVIIADDEQLAREGLQRQLSMIPGLTLIGVFAEGEKALSAILTLNPDLVILDVEMPGMGGDEVMKAMQSLRLQTKVILVSADDKREQYAQCCDGYLLKPLYHGALRECVSNLFSPCSAKQPALSVCRDAQGYPVTETNVHEEAELFVRLKAGNEWRKIPYQQINWIEEAGDYVCIHTQCASVMGRQSLAGLEKQLSPDAFCRISSSVIINLQQMEGTSALCQNELQVYLKSGDRFRVGNEYRYLFQKLAVE</sequence>
<feature type="modified residue" description="4-aspartylphosphate" evidence="3">
    <location>
        <position position="56"/>
    </location>
</feature>
<evidence type="ECO:0000256" key="3">
    <source>
        <dbReference type="PROSITE-ProRule" id="PRU00169"/>
    </source>
</evidence>
<dbReference type="PANTHER" id="PTHR44591">
    <property type="entry name" value="STRESS RESPONSE REGULATOR PROTEIN 1"/>
    <property type="match status" value="1"/>
</dbReference>
<accession>A0ABN0WJE1</accession>
<reference evidence="5 6" key="1">
    <citation type="journal article" date="2019" name="Int. J. Syst. Evol. Microbiol.">
        <title>The Global Catalogue of Microorganisms (GCM) 10K type strain sequencing project: providing services to taxonomists for standard genome sequencing and annotation.</title>
        <authorList>
            <consortium name="The Broad Institute Genomics Platform"/>
            <consortium name="The Broad Institute Genome Sequencing Center for Infectious Disease"/>
            <person name="Wu L."/>
            <person name="Ma J."/>
        </authorList>
    </citation>
    <scope>NUCLEOTIDE SEQUENCE [LARGE SCALE GENOMIC DNA]</scope>
    <source>
        <strain evidence="5 6">JCM 13378</strain>
    </source>
</reference>
<evidence type="ECO:0000259" key="4">
    <source>
        <dbReference type="PROSITE" id="PS50110"/>
    </source>
</evidence>
<dbReference type="SMART" id="SM00448">
    <property type="entry name" value="REC"/>
    <property type="match status" value="1"/>
</dbReference>
<evidence type="ECO:0000313" key="6">
    <source>
        <dbReference type="Proteomes" id="UP001501757"/>
    </source>
</evidence>
<dbReference type="PROSITE" id="PS50110">
    <property type="entry name" value="RESPONSE_REGULATORY"/>
    <property type="match status" value="1"/>
</dbReference>
<keyword evidence="6" id="KW-1185">Reference proteome</keyword>
<keyword evidence="1 3" id="KW-0597">Phosphoprotein</keyword>
<dbReference type="SMART" id="SM00850">
    <property type="entry name" value="LytTR"/>
    <property type="match status" value="1"/>
</dbReference>
<dbReference type="SUPFAM" id="SSF52172">
    <property type="entry name" value="CheY-like"/>
    <property type="match status" value="1"/>
</dbReference>
<dbReference type="InterPro" id="IPR011006">
    <property type="entry name" value="CheY-like_superfamily"/>
</dbReference>
<organism evidence="5 6">
    <name type="scientific">Bowmanella denitrificans</name>
    <dbReference type="NCBI Taxonomy" id="366582"/>
    <lineage>
        <taxon>Bacteria</taxon>
        <taxon>Pseudomonadati</taxon>
        <taxon>Pseudomonadota</taxon>
        <taxon>Gammaproteobacteria</taxon>
        <taxon>Alteromonadales</taxon>
        <taxon>Alteromonadaceae</taxon>
        <taxon>Bowmanella</taxon>
    </lineage>
</organism>
<dbReference type="Pfam" id="PF04397">
    <property type="entry name" value="LytTR"/>
    <property type="match status" value="1"/>
</dbReference>
<feature type="domain" description="Response regulatory" evidence="4">
    <location>
        <begin position="5"/>
        <end position="117"/>
    </location>
</feature>
<gene>
    <name evidence="5" type="ORF">GCM10009092_00120</name>
</gene>
<evidence type="ECO:0000313" key="5">
    <source>
        <dbReference type="EMBL" id="GAA0339627.1"/>
    </source>
</evidence>
<dbReference type="PANTHER" id="PTHR44591:SF23">
    <property type="entry name" value="CHEY SUBFAMILY"/>
    <property type="match status" value="1"/>
</dbReference>
<dbReference type="Pfam" id="PF00072">
    <property type="entry name" value="Response_reg"/>
    <property type="match status" value="1"/>
</dbReference>
<keyword evidence="5" id="KW-0238">DNA-binding</keyword>
<protein>
    <submittedName>
        <fullName evidence="5">LytTR family DNA-binding domain-containing protein</fullName>
    </submittedName>
</protein>
<evidence type="ECO:0000256" key="2">
    <source>
        <dbReference type="ARBA" id="ARBA00023012"/>
    </source>
</evidence>
<dbReference type="InterPro" id="IPR001789">
    <property type="entry name" value="Sig_transdc_resp-reg_receiver"/>
</dbReference>
<dbReference type="InterPro" id="IPR050595">
    <property type="entry name" value="Bact_response_regulator"/>
</dbReference>
<dbReference type="Gene3D" id="3.40.50.2300">
    <property type="match status" value="1"/>
</dbReference>
<dbReference type="Gene3D" id="2.40.50.1020">
    <property type="entry name" value="LytTr DNA-binding domain"/>
    <property type="match status" value="1"/>
</dbReference>
<evidence type="ECO:0000256" key="1">
    <source>
        <dbReference type="ARBA" id="ARBA00022553"/>
    </source>
</evidence>
<dbReference type="InterPro" id="IPR007492">
    <property type="entry name" value="LytTR_DNA-bd_dom"/>
</dbReference>